<dbReference type="SMART" id="SM00824">
    <property type="entry name" value="PKS_TE"/>
    <property type="match status" value="1"/>
</dbReference>
<dbReference type="CDD" id="cd12117">
    <property type="entry name" value="A_NRPS_Srf_like"/>
    <property type="match status" value="1"/>
</dbReference>
<dbReference type="InterPro" id="IPR045851">
    <property type="entry name" value="AMP-bd_C_sf"/>
</dbReference>
<dbReference type="InterPro" id="IPR023213">
    <property type="entry name" value="CAT-like_dom_sf"/>
</dbReference>
<gene>
    <name evidence="5" type="ORF">ACFOX0_20665</name>
</gene>
<dbReference type="Pfam" id="PF00668">
    <property type="entry name" value="Condensation"/>
    <property type="match status" value="2"/>
</dbReference>
<dbReference type="InterPro" id="IPR025110">
    <property type="entry name" value="AMP-bd_C"/>
</dbReference>
<comment type="cofactor">
    <cofactor evidence="1">
        <name>pantetheine 4'-phosphate</name>
        <dbReference type="ChEBI" id="CHEBI:47942"/>
    </cofactor>
</comment>
<dbReference type="InterPro" id="IPR020806">
    <property type="entry name" value="PKS_PP-bd"/>
</dbReference>
<dbReference type="InterPro" id="IPR010071">
    <property type="entry name" value="AA_adenyl_dom"/>
</dbReference>
<protein>
    <submittedName>
        <fullName evidence="5">Amino acid adenylation domain-containing protein</fullName>
    </submittedName>
</protein>
<reference evidence="6" key="1">
    <citation type="journal article" date="2019" name="Int. J. Syst. Evol. Microbiol.">
        <title>The Global Catalogue of Microorganisms (GCM) 10K type strain sequencing project: providing services to taxonomists for standard genome sequencing and annotation.</title>
        <authorList>
            <consortium name="The Broad Institute Genomics Platform"/>
            <consortium name="The Broad Institute Genome Sequencing Center for Infectious Disease"/>
            <person name="Wu L."/>
            <person name="Ma J."/>
        </authorList>
    </citation>
    <scope>NUCLEOTIDE SEQUENCE [LARGE SCALE GENOMIC DNA]</scope>
    <source>
        <strain evidence="6">2902at01</strain>
    </source>
</reference>
<dbReference type="Gene3D" id="3.40.50.1820">
    <property type="entry name" value="alpha/beta hydrolase"/>
    <property type="match status" value="1"/>
</dbReference>
<dbReference type="Gene3D" id="3.30.559.10">
    <property type="entry name" value="Chloramphenicol acetyltransferase-like domain"/>
    <property type="match status" value="2"/>
</dbReference>
<keyword evidence="6" id="KW-1185">Reference proteome</keyword>
<dbReference type="NCBIfam" id="TIGR01733">
    <property type="entry name" value="AA-adenyl-dom"/>
    <property type="match status" value="1"/>
</dbReference>
<dbReference type="InterPro" id="IPR001031">
    <property type="entry name" value="Thioesterase"/>
</dbReference>
<dbReference type="Gene3D" id="3.30.559.30">
    <property type="entry name" value="Nonribosomal peptide synthetase, condensation domain"/>
    <property type="match status" value="2"/>
</dbReference>
<dbReference type="InterPro" id="IPR001242">
    <property type="entry name" value="Condensation_dom"/>
</dbReference>
<dbReference type="PANTHER" id="PTHR45527:SF1">
    <property type="entry name" value="FATTY ACID SYNTHASE"/>
    <property type="match status" value="1"/>
</dbReference>
<evidence type="ECO:0000313" key="5">
    <source>
        <dbReference type="EMBL" id="MFC4108334.1"/>
    </source>
</evidence>
<accession>A0ABV8KQE9</accession>
<dbReference type="CDD" id="cd19543">
    <property type="entry name" value="DCL_NRPS"/>
    <property type="match status" value="1"/>
</dbReference>
<dbReference type="SUPFAM" id="SSF53474">
    <property type="entry name" value="alpha/beta-Hydrolases"/>
    <property type="match status" value="1"/>
</dbReference>
<evidence type="ECO:0000313" key="6">
    <source>
        <dbReference type="Proteomes" id="UP001595868"/>
    </source>
</evidence>
<dbReference type="PROSITE" id="PS00455">
    <property type="entry name" value="AMP_BINDING"/>
    <property type="match status" value="1"/>
</dbReference>
<dbReference type="Pfam" id="PF13193">
    <property type="entry name" value="AMP-binding_C"/>
    <property type="match status" value="1"/>
</dbReference>
<evidence type="ECO:0000259" key="4">
    <source>
        <dbReference type="PROSITE" id="PS50075"/>
    </source>
</evidence>
<keyword evidence="3" id="KW-0597">Phosphoprotein</keyword>
<dbReference type="Pfam" id="PF00975">
    <property type="entry name" value="Thioesterase"/>
    <property type="match status" value="1"/>
</dbReference>
<dbReference type="SUPFAM" id="SSF47336">
    <property type="entry name" value="ACP-like"/>
    <property type="match status" value="1"/>
</dbReference>
<dbReference type="Pfam" id="PF00550">
    <property type="entry name" value="PP-binding"/>
    <property type="match status" value="1"/>
</dbReference>
<dbReference type="Gene3D" id="1.10.1200.10">
    <property type="entry name" value="ACP-like"/>
    <property type="match status" value="1"/>
</dbReference>
<dbReference type="InterPro" id="IPR029058">
    <property type="entry name" value="AB_hydrolase_fold"/>
</dbReference>
<comment type="caution">
    <text evidence="5">The sequence shown here is derived from an EMBL/GenBank/DDBJ whole genome shotgun (WGS) entry which is preliminary data.</text>
</comment>
<dbReference type="SUPFAM" id="SSF56801">
    <property type="entry name" value="Acetyl-CoA synthetase-like"/>
    <property type="match status" value="1"/>
</dbReference>
<dbReference type="InterPro" id="IPR020802">
    <property type="entry name" value="TesA-like"/>
</dbReference>
<dbReference type="SMART" id="SM00823">
    <property type="entry name" value="PKS_PP"/>
    <property type="match status" value="1"/>
</dbReference>
<name>A0ABV8KQE9_9ACTN</name>
<evidence type="ECO:0000256" key="3">
    <source>
        <dbReference type="ARBA" id="ARBA00022553"/>
    </source>
</evidence>
<dbReference type="InterPro" id="IPR000873">
    <property type="entry name" value="AMP-dep_synth/lig_dom"/>
</dbReference>
<dbReference type="Pfam" id="PF00501">
    <property type="entry name" value="AMP-binding"/>
    <property type="match status" value="1"/>
</dbReference>
<evidence type="ECO:0000256" key="1">
    <source>
        <dbReference type="ARBA" id="ARBA00001957"/>
    </source>
</evidence>
<keyword evidence="2" id="KW-0596">Phosphopantetheine</keyword>
<dbReference type="InterPro" id="IPR009081">
    <property type="entry name" value="PP-bd_ACP"/>
</dbReference>
<sequence>MTVEDTRTKPRSGVEDVWPLSPLQEGMLYHTALDPDGPDTYTVQSVYGIDGPLDAELLRASWQALVDRHAALRACFRYVSGAQMVQVIQRNVELPWRETDLSGLPDDVAAAEVSRLAADEMAERFRLEAAPLLKLHLIRLGPRSHRLVHTLHHVLVDGWSMPILHRELAAIYAAGGDASGLPAPVSYRDYLAWLGRQDKEAGRAAWREALAGLDSPTTVAPADPTRVPDIDTVLTELSPELTDDLARLARGHDLTMNTVVQGAWAVVLAQLAGRTDVVFGATSSGRPAELAGVESMVGMLLNTLPVRVRLDGGQRVVDLLADLQRSQSALGAYQHLGLQEVQAVVGPGAVFDTLVIYENFPRTGLGGSADDGLTMRPVQQGRDASHYPFTLVTGPGERMPVILNYERGLFDRAAAESVLGAIVRVLERLVAEPGVLVGRLTLLGEAERAVVVDDWNATAGPVPGRSVVEMFARRVAAAPDPVAITSADGTDRSYAEVDRASDRLAAHLVERGVRRGDRVGVAMERSAELPVVFLAIWKAGAAYVPVDVAYPAERIAFIFADADVSTVVCTEATRAVVPQDAPGRVTVVLDAPGTRSAVADTAAPAPRIRLGADDLAYVMYTSGSTGVPKGVAIPHGAVAGLAGDAGWQLGPDDAVLMHATHVFDPSLYEMWVPLTTGGRVLVAEPGVVDAGGIRQAVERGATAVHLTAGTFRALAESSPDCFAGLREVGTGGDVVPAHTVANLRRAQPDLRVRNTYGPTETTLCATWKPIEPGAELGPELPIGRPMTNRRIYLLDAFLRPVPPGVAGELYIAGTGLARGYQSRPDLTAERFVACPFLPGERMYRTGDLARWNREGEVVFLGRADDQVKIRGFRVELAEVEAALAAQPGVREAVVVAREDQPGERRLVGYVVSDAGELDTEEIRRRLGLVLPAYMVPTAVVGLMSLPVTANSKVDRRALPAPDLAGHASAKAPESETEKVLCALYGEILGLDRVGVDDAFHDLGGSSALAMRLIARIREELGADLPIRQLFSSPTPAGVARALAAKSRPALEAVTRPERVPLTARQLRAWLLARPAEETAGLHVSAAVRLRGRLDVTALAAALGDVATRHEILRTTFPGDAQSVRQHIHDTATVRLTPAPVTEEELPGLLAERRERLFDLTRELPWRCDLFALSEKEHVLSVTVHRIAADDDSMDVFFRDLAAAYGARRAGRAPERAPLVLQFADYAIWERRLLAGEREQDSLISDELNFWRNHLAGIDAETVLPFDRPRPAIPSRRAGTVALRLDADSHARLTKAVESAGVDTLQLVQAALAMLLCRYGAGQDLVIGTTLPRDEDLIDLEPMIGPFARPFPIRTDLSADPTFLEVVARVQEAVREARQHLDVPFDRIPDLLDLPGSLSRHPVFQVGLEVAEEDSGAWDAAELPALRTVAEPTGVGAIELDLAFALVERRDDEDDEAGIEGALHYAADLFDEDTARSLAHRLVRVLEQVAADPSRRIGDLDLFLDDAERDAPAVAPARWSGAVPAVVADLAEDGPLGALLLDDRRRPVVPGAVGELYLTGPAVDAGAADRPSEPCPYGTEGHRMVRTGLLARKTSARTLVVVGERRGPSASAKTGDYEVLLPLRAGGDRPALFCVHASGGLSWNYRPLLRHLPPNQPVYGVQARGLARTETLPGSVEEMAADYVEQIRTVQPTGPYHLLGWSLGGRIAQAMAVLLESAGEEVGLLALLDAYPVYMGKNATGTPSERAVRDEEALEQRKRQELDLAGQMVEGAGARSRLEAVMRNLWQVGPAHTAKPFTSDVLLFVASVDRPAHLPAPVAIASWRDYTSGTIEPHEIPTNHYEMVQPAALAQIGAVLAEKLRSRAERPGTRR</sequence>
<dbReference type="InterPro" id="IPR036736">
    <property type="entry name" value="ACP-like_sf"/>
</dbReference>
<feature type="domain" description="Carrier" evidence="4">
    <location>
        <begin position="971"/>
        <end position="1046"/>
    </location>
</feature>
<dbReference type="RefSeq" id="WP_377548446.1">
    <property type="nucleotide sequence ID" value="NZ_JBHSBN010000015.1"/>
</dbReference>
<dbReference type="Gene3D" id="2.30.38.10">
    <property type="entry name" value="Luciferase, Domain 3"/>
    <property type="match status" value="1"/>
</dbReference>
<dbReference type="SUPFAM" id="SSF52777">
    <property type="entry name" value="CoA-dependent acyltransferases"/>
    <property type="match status" value="4"/>
</dbReference>
<dbReference type="PANTHER" id="PTHR45527">
    <property type="entry name" value="NONRIBOSOMAL PEPTIDE SYNTHETASE"/>
    <property type="match status" value="1"/>
</dbReference>
<proteinExistence type="predicted"/>
<dbReference type="Gene3D" id="3.30.300.30">
    <property type="match status" value="1"/>
</dbReference>
<dbReference type="InterPro" id="IPR020845">
    <property type="entry name" value="AMP-binding_CS"/>
</dbReference>
<dbReference type="EMBL" id="JBHSBN010000015">
    <property type="protein sequence ID" value="MFC4108334.1"/>
    <property type="molecule type" value="Genomic_DNA"/>
</dbReference>
<dbReference type="Proteomes" id="UP001595868">
    <property type="component" value="Unassembled WGS sequence"/>
</dbReference>
<evidence type="ECO:0000256" key="2">
    <source>
        <dbReference type="ARBA" id="ARBA00022450"/>
    </source>
</evidence>
<dbReference type="PROSITE" id="PS50075">
    <property type="entry name" value="CARRIER"/>
    <property type="match status" value="1"/>
</dbReference>
<dbReference type="Gene3D" id="3.40.50.980">
    <property type="match status" value="2"/>
</dbReference>
<organism evidence="5 6">
    <name type="scientific">Micromonospora zhanjiangensis</name>
    <dbReference type="NCBI Taxonomy" id="1522057"/>
    <lineage>
        <taxon>Bacteria</taxon>
        <taxon>Bacillati</taxon>
        <taxon>Actinomycetota</taxon>
        <taxon>Actinomycetes</taxon>
        <taxon>Micromonosporales</taxon>
        <taxon>Micromonosporaceae</taxon>
        <taxon>Micromonospora</taxon>
    </lineage>
</organism>